<dbReference type="FunFam" id="3.20.20.100:FF:000004">
    <property type="entry name" value="Oxidoreductase, aldo/keto reductase"/>
    <property type="match status" value="1"/>
</dbReference>
<evidence type="ECO:0000256" key="1">
    <source>
        <dbReference type="ARBA" id="ARBA00023002"/>
    </source>
</evidence>
<accession>A0A370B8T3</accession>
<dbReference type="Pfam" id="PF00248">
    <property type="entry name" value="Aldo_ket_red"/>
    <property type="match status" value="1"/>
</dbReference>
<evidence type="ECO:0000313" key="4">
    <source>
        <dbReference type="Proteomes" id="UP000253741"/>
    </source>
</evidence>
<proteinExistence type="predicted"/>
<feature type="domain" description="NADP-dependent oxidoreductase" evidence="2">
    <location>
        <begin position="16"/>
        <end position="320"/>
    </location>
</feature>
<dbReference type="GO" id="GO:0016491">
    <property type="term" value="F:oxidoreductase activity"/>
    <property type="evidence" value="ECO:0007669"/>
    <property type="project" value="UniProtKB-KW"/>
</dbReference>
<dbReference type="SUPFAM" id="SSF51430">
    <property type="entry name" value="NAD(P)-linked oxidoreductase"/>
    <property type="match status" value="1"/>
</dbReference>
<dbReference type="InterPro" id="IPR036812">
    <property type="entry name" value="NAD(P)_OxRdtase_dom_sf"/>
</dbReference>
<dbReference type="OrthoDB" id="9768793at2"/>
<dbReference type="RefSeq" id="WP_114624857.1">
    <property type="nucleotide sequence ID" value="NZ_QQNA01000137.1"/>
</dbReference>
<protein>
    <submittedName>
        <fullName evidence="3">Aldo/keto reductase</fullName>
    </submittedName>
</protein>
<dbReference type="AlphaFoldDB" id="A0A370B8T3"/>
<reference evidence="3 4" key="1">
    <citation type="submission" date="2018-07" db="EMBL/GenBank/DDBJ databases">
        <title>Streptomyces species from bats.</title>
        <authorList>
            <person name="Dunlap C."/>
        </authorList>
    </citation>
    <scope>NUCLEOTIDE SEQUENCE [LARGE SCALE GENOMIC DNA]</scope>
    <source>
        <strain evidence="3 4">AC230</strain>
    </source>
</reference>
<dbReference type="Proteomes" id="UP000253741">
    <property type="component" value="Unassembled WGS sequence"/>
</dbReference>
<organism evidence="3 4">
    <name type="scientific">Streptomyces corynorhini</name>
    <dbReference type="NCBI Taxonomy" id="2282652"/>
    <lineage>
        <taxon>Bacteria</taxon>
        <taxon>Bacillati</taxon>
        <taxon>Actinomycetota</taxon>
        <taxon>Actinomycetes</taxon>
        <taxon>Kitasatosporales</taxon>
        <taxon>Streptomycetaceae</taxon>
        <taxon>Streptomyces</taxon>
    </lineage>
</organism>
<dbReference type="EMBL" id="QQNA01000137">
    <property type="protein sequence ID" value="RDG36779.1"/>
    <property type="molecule type" value="Genomic_DNA"/>
</dbReference>
<evidence type="ECO:0000313" key="3">
    <source>
        <dbReference type="EMBL" id="RDG36779.1"/>
    </source>
</evidence>
<name>A0A370B8T3_9ACTN</name>
<dbReference type="InterPro" id="IPR050523">
    <property type="entry name" value="AKR_Detox_Biosynth"/>
</dbReference>
<dbReference type="PANTHER" id="PTHR43364">
    <property type="entry name" value="NADH-SPECIFIC METHYLGLYOXAL REDUCTASE-RELATED"/>
    <property type="match status" value="1"/>
</dbReference>
<keyword evidence="4" id="KW-1185">Reference proteome</keyword>
<evidence type="ECO:0000259" key="2">
    <source>
        <dbReference type="Pfam" id="PF00248"/>
    </source>
</evidence>
<keyword evidence="1" id="KW-0560">Oxidoreductase</keyword>
<dbReference type="PANTHER" id="PTHR43364:SF4">
    <property type="entry name" value="NAD(P)-LINKED OXIDOREDUCTASE SUPERFAMILY PROTEIN"/>
    <property type="match status" value="1"/>
</dbReference>
<dbReference type="PROSITE" id="PS00062">
    <property type="entry name" value="ALDOKETO_REDUCTASE_2"/>
    <property type="match status" value="1"/>
</dbReference>
<sequence length="367" mass="38970">MQYRTLGNSGVLVSNLALGTMNFGTPETSQEEAFAQLDAFVEAGGNLIDTADVYNGGIAEATVGQWLAARPRDITDRAVIATKGRVRTGDDVNDAGLSRRHLDRALTTSLRRLGTDTVDLYQVHAWDPLTPVGETLSFLDSAVRAGKIRYVGLSNFTGWQLQLAVSTARAHGYEAPVSLQAQYNLATRETEWEMLPAARHNGLGVLAWSPLASGFLTGKYTRDTERAPDTRAGEDHALYRYTSSNYETSDRTWSAVEAVRRVADDTGATPAQVALSWVANRPGVVSAIVGARTLQQLTGSLSAADLRLAADALTTLDAASDPAPAPYPYGPFGSAQRHRATSGPEALGALIEAHAEAAASGGRGGSR</sequence>
<gene>
    <name evidence="3" type="ORF">DVH02_18090</name>
</gene>
<dbReference type="Gene3D" id="3.20.20.100">
    <property type="entry name" value="NADP-dependent oxidoreductase domain"/>
    <property type="match status" value="1"/>
</dbReference>
<dbReference type="InterPro" id="IPR018170">
    <property type="entry name" value="Aldo/ket_reductase_CS"/>
</dbReference>
<dbReference type="GO" id="GO:0005829">
    <property type="term" value="C:cytosol"/>
    <property type="evidence" value="ECO:0007669"/>
    <property type="project" value="TreeGrafter"/>
</dbReference>
<dbReference type="InterPro" id="IPR023210">
    <property type="entry name" value="NADP_OxRdtase_dom"/>
</dbReference>
<comment type="caution">
    <text evidence="3">The sequence shown here is derived from an EMBL/GenBank/DDBJ whole genome shotgun (WGS) entry which is preliminary data.</text>
</comment>